<gene>
    <name evidence="2" type="ORF">CB4_02091</name>
</gene>
<dbReference type="KEGG" id="asoc:CB4_02091"/>
<sequence>MMKQYVWIRRALLLVFLLVALVGCSANNAPQPGTNAEPAPIEVEFQTKTWAPKVGETLTFKLVVTQKGKPLDNPDKVYVELWKDKQRENHETVQPKKVGAGLYELKQTYKEPGTYYLMYHVEAGEVHEMSKRKVVVK</sequence>
<evidence type="ECO:0000313" key="3">
    <source>
        <dbReference type="Proteomes" id="UP000217696"/>
    </source>
</evidence>
<evidence type="ECO:0000259" key="1">
    <source>
        <dbReference type="Pfam" id="PF13115"/>
    </source>
</evidence>
<name>A0A0U5BB47_9BACL</name>
<protein>
    <recommendedName>
        <fullName evidence="1">YtkA-like domain-containing protein</fullName>
    </recommendedName>
</protein>
<feature type="domain" description="YtkA-like" evidence="1">
    <location>
        <begin position="37"/>
        <end position="120"/>
    </location>
</feature>
<dbReference type="Pfam" id="PF13115">
    <property type="entry name" value="YtkA"/>
    <property type="match status" value="1"/>
</dbReference>
<organism evidence="2 3">
    <name type="scientific">Aneurinibacillus soli</name>
    <dbReference type="NCBI Taxonomy" id="1500254"/>
    <lineage>
        <taxon>Bacteria</taxon>
        <taxon>Bacillati</taxon>
        <taxon>Bacillota</taxon>
        <taxon>Bacilli</taxon>
        <taxon>Bacillales</taxon>
        <taxon>Paenibacillaceae</taxon>
        <taxon>Aneurinibacillus group</taxon>
        <taxon>Aneurinibacillus</taxon>
    </lineage>
</organism>
<accession>A0A0U5BB47</accession>
<dbReference type="RefSeq" id="WP_157737914.1">
    <property type="nucleotide sequence ID" value="NZ_AP017312.1"/>
</dbReference>
<dbReference type="AlphaFoldDB" id="A0A0U5BB47"/>
<dbReference type="InterPro" id="IPR032693">
    <property type="entry name" value="YtkA-like_dom"/>
</dbReference>
<dbReference type="Proteomes" id="UP000217696">
    <property type="component" value="Chromosome"/>
</dbReference>
<reference evidence="2 3" key="1">
    <citation type="submission" date="2015-12" db="EMBL/GenBank/DDBJ databases">
        <title>Genome sequence of Aneurinibacillus soli.</title>
        <authorList>
            <person name="Lee J.S."/>
            <person name="Lee K.C."/>
            <person name="Kim K.K."/>
            <person name="Lee B.W."/>
        </authorList>
    </citation>
    <scope>NUCLEOTIDE SEQUENCE [LARGE SCALE GENOMIC DNA]</scope>
    <source>
        <strain evidence="2 3">CB4</strain>
    </source>
</reference>
<dbReference type="EMBL" id="AP017312">
    <property type="protein sequence ID" value="BAU27917.1"/>
    <property type="molecule type" value="Genomic_DNA"/>
</dbReference>
<dbReference type="PROSITE" id="PS51257">
    <property type="entry name" value="PROKAR_LIPOPROTEIN"/>
    <property type="match status" value="1"/>
</dbReference>
<evidence type="ECO:0000313" key="2">
    <source>
        <dbReference type="EMBL" id="BAU27917.1"/>
    </source>
</evidence>
<keyword evidence="3" id="KW-1185">Reference proteome</keyword>
<proteinExistence type="predicted"/>